<evidence type="ECO:0000256" key="4">
    <source>
        <dbReference type="ARBA" id="ARBA00022840"/>
    </source>
</evidence>
<proteinExistence type="predicted"/>
<reference evidence="7 8" key="1">
    <citation type="submission" date="2018-07" db="EMBL/GenBank/DDBJ databases">
        <title>Complete Genome and Methylome Analysis of Deinococcus wulumuqiensis NEB 479.</title>
        <authorList>
            <person name="Fomenkov A."/>
            <person name="Luyten Y."/>
            <person name="Vincze T."/>
            <person name="Anton B.P."/>
            <person name="Clark T."/>
            <person name="Roberts R.J."/>
            <person name="Morgan R.D."/>
        </authorList>
    </citation>
    <scope>NUCLEOTIDE SEQUENCE [LARGE SCALE GENOMIC DNA]</scope>
    <source>
        <strain evidence="7 8">NEB 479</strain>
    </source>
</reference>
<name>A0A345IEA4_9DEIO</name>
<dbReference type="EMBL" id="CP031158">
    <property type="protein sequence ID" value="AXG98026.1"/>
    <property type="molecule type" value="Genomic_DNA"/>
</dbReference>
<evidence type="ECO:0000256" key="2">
    <source>
        <dbReference type="ARBA" id="ARBA00022801"/>
    </source>
</evidence>
<dbReference type="CDD" id="cd18011">
    <property type="entry name" value="DEXDc_RapA"/>
    <property type="match status" value="1"/>
</dbReference>
<dbReference type="AlphaFoldDB" id="A0A345IEA4"/>
<dbReference type="Gene3D" id="3.40.50.10810">
    <property type="entry name" value="Tandem AAA-ATPase domain"/>
    <property type="match status" value="1"/>
</dbReference>
<keyword evidence="2" id="KW-0378">Hydrolase</keyword>
<dbReference type="GO" id="GO:0016787">
    <property type="term" value="F:hydrolase activity"/>
    <property type="evidence" value="ECO:0007669"/>
    <property type="project" value="UniProtKB-KW"/>
</dbReference>
<dbReference type="InterPro" id="IPR014001">
    <property type="entry name" value="Helicase_ATP-bd"/>
</dbReference>
<dbReference type="InterPro" id="IPR027417">
    <property type="entry name" value="P-loop_NTPase"/>
</dbReference>
<dbReference type="RefSeq" id="WP_114671107.1">
    <property type="nucleotide sequence ID" value="NZ_CP031158.1"/>
</dbReference>
<feature type="domain" description="Helicase C-terminal" evidence="6">
    <location>
        <begin position="473"/>
        <end position="628"/>
    </location>
</feature>
<evidence type="ECO:0000313" key="8">
    <source>
        <dbReference type="Proteomes" id="UP000253744"/>
    </source>
</evidence>
<evidence type="ECO:0000256" key="1">
    <source>
        <dbReference type="ARBA" id="ARBA00022741"/>
    </source>
</evidence>
<accession>A0A345IEA4</accession>
<feature type="domain" description="Helicase ATP-binding" evidence="5">
    <location>
        <begin position="108"/>
        <end position="284"/>
    </location>
</feature>
<evidence type="ECO:0000259" key="6">
    <source>
        <dbReference type="PROSITE" id="PS51194"/>
    </source>
</evidence>
<dbReference type="PANTHER" id="PTHR45766">
    <property type="entry name" value="DNA ANNEALING HELICASE AND ENDONUCLEASE ZRANB3 FAMILY MEMBER"/>
    <property type="match status" value="1"/>
</dbReference>
<dbReference type="PROSITE" id="PS51192">
    <property type="entry name" value="HELICASE_ATP_BIND_1"/>
    <property type="match status" value="1"/>
</dbReference>
<dbReference type="InterPro" id="IPR038718">
    <property type="entry name" value="SNF2-like_sf"/>
</dbReference>
<dbReference type="GO" id="GO:0004386">
    <property type="term" value="F:helicase activity"/>
    <property type="evidence" value="ECO:0007669"/>
    <property type="project" value="UniProtKB-KW"/>
</dbReference>
<dbReference type="STRING" id="1288484.GCA_000348665_02807"/>
<dbReference type="SMART" id="SM00490">
    <property type="entry name" value="HELICc"/>
    <property type="match status" value="1"/>
</dbReference>
<dbReference type="InterPro" id="IPR001650">
    <property type="entry name" value="Helicase_C-like"/>
</dbReference>
<dbReference type="Gene3D" id="3.40.50.300">
    <property type="entry name" value="P-loop containing nucleotide triphosphate hydrolases"/>
    <property type="match status" value="1"/>
</dbReference>
<dbReference type="Pfam" id="PF00271">
    <property type="entry name" value="Helicase_C"/>
    <property type="match status" value="1"/>
</dbReference>
<dbReference type="GO" id="GO:0005524">
    <property type="term" value="F:ATP binding"/>
    <property type="evidence" value="ECO:0007669"/>
    <property type="project" value="UniProtKB-KW"/>
</dbReference>
<keyword evidence="1" id="KW-0547">Nucleotide-binding</keyword>
<keyword evidence="3 7" id="KW-0347">Helicase</keyword>
<keyword evidence="4" id="KW-0067">ATP-binding</keyword>
<evidence type="ECO:0000256" key="3">
    <source>
        <dbReference type="ARBA" id="ARBA00022806"/>
    </source>
</evidence>
<protein>
    <submittedName>
        <fullName evidence="7">ATP-dependent helicase</fullName>
    </submittedName>
</protein>
<dbReference type="InterPro" id="IPR049730">
    <property type="entry name" value="SNF2/RAD54-like_C"/>
</dbReference>
<dbReference type="PANTHER" id="PTHR45766:SF6">
    <property type="entry name" value="SWI_SNF-RELATED MATRIX-ASSOCIATED ACTIN-DEPENDENT REGULATOR OF CHROMATIN SUBFAMILY A-LIKE PROTEIN 1"/>
    <property type="match status" value="1"/>
</dbReference>
<dbReference type="Proteomes" id="UP000253744">
    <property type="component" value="Chromosome"/>
</dbReference>
<dbReference type="SUPFAM" id="SSF52540">
    <property type="entry name" value="P-loop containing nucleoside triphosphate hydrolases"/>
    <property type="match status" value="1"/>
</dbReference>
<dbReference type="Pfam" id="PF00176">
    <property type="entry name" value="SNF2-rel_dom"/>
    <property type="match status" value="1"/>
</dbReference>
<sequence>MAFDIGSMVKVRGRDWVVLPDSTEEFLLLKPLGGNDAEVTGVFAGPGGEEVQSAAFALPDPRSFSNAGRAKLLVNAAKLAIRSGAGPFRSLARLGVEPRPYQLVPLLMALRQTPARLLIADDVGVGKTIEAGLIARELLDRGEISRMAVLCPPHLAEQWVEELRAKFGIDAVAVLPGTARRLERGCNPGQSVFDRYRFVVVSLDLVKSDRWRQDFLTNAPEFVIVDEAHASAEGEGMGSKRHQRYRLLEELAKDPERHLILVTATPHSGKEDAFRSLLKLLNPDFANLPLDLSGAQNEAARRSLARHLVQRGRADIQDYLREDTPFPKRHDAELKYTLHPEYAALFDDVLAYARESVHVPGETLGRTRIRWWAALGLLRALASSPQAAAATLKERALTAEGGEEPTDLTLIDAVGREQVYDPDAETSEATDLTPGAQVEAPDTEATRRLLKLADRALALADEKDNKLGLLTTQVRDLVKQGFAPIVFCRFIATAEAVAEHLRNELKGVAVDAVTGRLTPDERVTKVGELAAQEKRVLVATDCLSEGINLQQAFSAVIHYDLPWNPTRLDQREGRVDRYGQASGEVRVLTIYGEDNRIDTLILDVLVRKHRLIRATLGTSIPAPEEAESLLDVLLAKVLDMDTRQAIQPSLFAEVQDFDVKWRDAAEGEKKSRSRFAQNAIQPGEVAGELAAVRSALGDTKAAQEFVLDALQGAGVIVSPRMDGTFQANPGQADVRAEFRDFLEQAPSFRFGGTPERNVTVLARNHPLVEQLASTVLGQALDDPQHALAKRVGVIRTSGVSVVTTLLLLRHRFHLTGRKGNRTWQTLAEELDTLAYVRRAGQIEWLPAEQVQTLLDLPVEGNVDAADKETRLRTAAELLQSEDMQAALKERARARGAELLAAHERVRGAASGQGATYSVEPPGPPDVLGVYLFLPIPKLS</sequence>
<dbReference type="PROSITE" id="PS51194">
    <property type="entry name" value="HELICASE_CTER"/>
    <property type="match status" value="1"/>
</dbReference>
<organism evidence="7 8">
    <name type="scientific">Deinococcus wulumuqiensis</name>
    <dbReference type="NCBI Taxonomy" id="980427"/>
    <lineage>
        <taxon>Bacteria</taxon>
        <taxon>Thermotogati</taxon>
        <taxon>Deinococcota</taxon>
        <taxon>Deinococci</taxon>
        <taxon>Deinococcales</taxon>
        <taxon>Deinococcaceae</taxon>
        <taxon>Deinococcus</taxon>
    </lineage>
</organism>
<dbReference type="InterPro" id="IPR057342">
    <property type="entry name" value="DEXDc_RapA"/>
</dbReference>
<gene>
    <name evidence="7" type="ORF">DVJ83_01310</name>
</gene>
<dbReference type="CDD" id="cd18793">
    <property type="entry name" value="SF2_C_SNF"/>
    <property type="match status" value="1"/>
</dbReference>
<dbReference type="InterPro" id="IPR000330">
    <property type="entry name" value="SNF2_N"/>
</dbReference>
<dbReference type="SMART" id="SM00487">
    <property type="entry name" value="DEXDc"/>
    <property type="match status" value="1"/>
</dbReference>
<evidence type="ECO:0000259" key="5">
    <source>
        <dbReference type="PROSITE" id="PS51192"/>
    </source>
</evidence>
<evidence type="ECO:0000313" key="7">
    <source>
        <dbReference type="EMBL" id="AXG98026.1"/>
    </source>
</evidence>
<dbReference type="KEGG" id="dwu:DVJ83_01310"/>